<name>A0AAD0KL33_9BACL</name>
<evidence type="ECO:0000313" key="2">
    <source>
        <dbReference type="Proteomes" id="UP000249163"/>
    </source>
</evidence>
<protein>
    <recommendedName>
        <fullName evidence="3">Transcription initiation factor TFIIIB</fullName>
    </recommendedName>
</protein>
<proteinExistence type="predicted"/>
<organism evidence="1 2">
    <name type="scientific">Paenibacillus odorifer</name>
    <dbReference type="NCBI Taxonomy" id="189426"/>
    <lineage>
        <taxon>Bacteria</taxon>
        <taxon>Bacillati</taxon>
        <taxon>Bacillota</taxon>
        <taxon>Bacilli</taxon>
        <taxon>Bacillales</taxon>
        <taxon>Paenibacillaceae</taxon>
        <taxon>Paenibacillus</taxon>
    </lineage>
</organism>
<dbReference type="RefSeq" id="WP_111505197.1">
    <property type="nucleotide sequence ID" value="NZ_CP021965.1"/>
</dbReference>
<reference evidence="1 2" key="1">
    <citation type="submission" date="2017-06" db="EMBL/GenBank/DDBJ databases">
        <title>Complete genome sequence of Paenibacillus odorifer CBA7130.</title>
        <authorList>
            <person name="Nam Y.-D."/>
            <person name="Kang J."/>
            <person name="Chung W.-H."/>
        </authorList>
    </citation>
    <scope>NUCLEOTIDE SEQUENCE [LARGE SCALE GENOMIC DNA]</scope>
    <source>
        <strain evidence="1 2">CBA7130</strain>
    </source>
</reference>
<dbReference type="AlphaFoldDB" id="A0AAD0KL33"/>
<accession>A0AAD0KL33</accession>
<evidence type="ECO:0008006" key="3">
    <source>
        <dbReference type="Google" id="ProtNLM"/>
    </source>
</evidence>
<dbReference type="Proteomes" id="UP000249163">
    <property type="component" value="Chromosome"/>
</dbReference>
<evidence type="ECO:0000313" key="1">
    <source>
        <dbReference type="EMBL" id="AWV35180.1"/>
    </source>
</evidence>
<sequence>MNQENLTCKACGSTTFAKGEVNAVDARVMPIGKSFTFGSPVIYTFCKKCGEVASIKITKPEKF</sequence>
<gene>
    <name evidence="1" type="ORF">CD191_22485</name>
</gene>
<dbReference type="EMBL" id="CP021965">
    <property type="protein sequence ID" value="AWV35180.1"/>
    <property type="molecule type" value="Genomic_DNA"/>
</dbReference>